<evidence type="ECO:0000256" key="11">
    <source>
        <dbReference type="ARBA" id="ARBA00022561"/>
    </source>
</evidence>
<keyword evidence="14" id="KW-0645">Protease</keyword>
<evidence type="ECO:0000256" key="7">
    <source>
        <dbReference type="ARBA" id="ARBA00014555"/>
    </source>
</evidence>
<evidence type="ECO:0000256" key="6">
    <source>
        <dbReference type="ARBA" id="ARBA00004598"/>
    </source>
</evidence>
<evidence type="ECO:0000256" key="18">
    <source>
        <dbReference type="ARBA" id="ARBA00022804"/>
    </source>
</evidence>
<evidence type="ECO:0000256" key="3">
    <source>
        <dbReference type="ARBA" id="ARBA00004385"/>
    </source>
</evidence>
<dbReference type="InterPro" id="IPR002548">
    <property type="entry name" value="Alpha_E1_glycop"/>
</dbReference>
<comment type="subcellular location">
    <subcellularLocation>
        <location evidence="6">Host cell membrane</location>
        <topology evidence="6">Multi-pass membrane protein</topology>
    </subcellularLocation>
    <subcellularLocation>
        <location evidence="4">Host cell membrane</location>
        <topology evidence="4">Single-pass type I membrane protein</topology>
    </subcellularLocation>
    <subcellularLocation>
        <location evidence="2">Host cytoplasm</location>
    </subcellularLocation>
    <subcellularLocation>
        <location evidence="3">Virion membrane</location>
        <topology evidence="3">Multi-pass membrane protein</topology>
    </subcellularLocation>
    <subcellularLocation>
        <location evidence="5">Virion membrane</location>
        <topology evidence="5">Single-pass type I membrane protein</topology>
    </subcellularLocation>
</comment>
<evidence type="ECO:0000256" key="4">
    <source>
        <dbReference type="ARBA" id="ARBA00004402"/>
    </source>
</evidence>
<dbReference type="InterPro" id="IPR000930">
    <property type="entry name" value="Peptidase_S3"/>
</dbReference>
<dbReference type="GO" id="GO:0055036">
    <property type="term" value="C:virion membrane"/>
    <property type="evidence" value="ECO:0007669"/>
    <property type="project" value="UniProtKB-SubCell"/>
</dbReference>
<dbReference type="InterPro" id="IPR000936">
    <property type="entry name" value="Alpha_E2_glycop"/>
</dbReference>
<dbReference type="InterPro" id="IPR042306">
    <property type="entry name" value="Alphavir_E2_C"/>
</dbReference>
<dbReference type="PRINTS" id="PR00798">
    <property type="entry name" value="TOGAVIRIN"/>
</dbReference>
<dbReference type="Gene3D" id="2.60.40.4310">
    <property type="entry name" value="Alphavirus E2 glycoprotein, domain B"/>
    <property type="match status" value="1"/>
</dbReference>
<evidence type="ECO:0000256" key="9">
    <source>
        <dbReference type="ARBA" id="ARBA00022510"/>
    </source>
</evidence>
<dbReference type="Pfam" id="PF01563">
    <property type="entry name" value="Alpha_E3_glycop"/>
    <property type="match status" value="1"/>
</dbReference>
<organism evidence="37">
    <name type="scientific">Barmah forest virus</name>
    <name type="common">BFV</name>
    <dbReference type="NCBI Taxonomy" id="11020"/>
    <lineage>
        <taxon>Viruses</taxon>
        <taxon>Riboviria</taxon>
        <taxon>Orthornavirae</taxon>
        <taxon>Kitrinoviricota</taxon>
        <taxon>Alsuviricetes</taxon>
        <taxon>Martellivirales</taxon>
        <taxon>Togaviridae</taxon>
        <taxon>Alphavirus</taxon>
        <taxon>Alphavirus barmah</taxon>
    </lineage>
</organism>
<evidence type="ECO:0000256" key="17">
    <source>
        <dbReference type="ARBA" id="ARBA00022801"/>
    </source>
</evidence>
<evidence type="ECO:0000256" key="20">
    <source>
        <dbReference type="ARBA" id="ARBA00022844"/>
    </source>
</evidence>
<keyword evidence="19" id="KW-0720">Serine protease</keyword>
<keyword evidence="20" id="KW-0946">Virion</keyword>
<dbReference type="SUPFAM" id="SSF81296">
    <property type="entry name" value="E set domains"/>
    <property type="match status" value="1"/>
</dbReference>
<dbReference type="InterPro" id="IPR042304">
    <property type="entry name" value="Alphavir_E2_A"/>
</dbReference>
<organismHost>
    <name type="scientific">Anopheles amictus</name>
    <dbReference type="NCBI Taxonomy" id="59117"/>
</organismHost>
<keyword evidence="28" id="KW-1035">Host cytoplasm</keyword>
<evidence type="ECO:0000256" key="25">
    <source>
        <dbReference type="ARBA" id="ARBA00023139"/>
    </source>
</evidence>
<dbReference type="Gene3D" id="2.60.40.350">
    <property type="match status" value="1"/>
</dbReference>
<feature type="active site" description="Charge relay system" evidence="33">
    <location>
        <position position="206"/>
    </location>
</feature>
<evidence type="ECO:0000256" key="22">
    <source>
        <dbReference type="ARBA" id="ARBA00022973"/>
    </source>
</evidence>
<organismHost>
    <name type="scientific">Macropus</name>
    <dbReference type="NCBI Taxonomy" id="9312"/>
</organismHost>
<evidence type="ECO:0000256" key="26">
    <source>
        <dbReference type="ARBA" id="ARBA00023157"/>
    </source>
</evidence>
<reference evidence="37" key="1">
    <citation type="journal article" date="2020" name="Viruses">
        <title>Phylogenetic and Timescale Analysis of Barmah Forest Virus as Inferred from Genome Sequence Analysis.</title>
        <authorList>
            <person name="Michie A."/>
            <person name="Ernst T."/>
            <person name="Chua I.-L.J."/>
            <person name="Lindsay M.D.A."/>
            <person name="Neville P.J."/>
            <person name="Nicholson J."/>
            <person name="Jardine A."/>
            <person name="Mackenzie J.S."/>
            <person name="Smith D.W."/>
            <person name="Imrie A."/>
        </authorList>
    </citation>
    <scope>NUCLEOTIDE SEQUENCE</scope>
    <source>
        <strain evidence="37">K61404</strain>
    </source>
</reference>
<evidence type="ECO:0000256" key="15">
    <source>
        <dbReference type="ARBA" id="ARBA00022685"/>
    </source>
</evidence>
<feature type="compositionally biased region" description="Low complexity" evidence="34">
    <location>
        <begin position="38"/>
        <end position="56"/>
    </location>
</feature>
<evidence type="ECO:0000256" key="21">
    <source>
        <dbReference type="ARBA" id="ARBA00022870"/>
    </source>
</evidence>
<protein>
    <recommendedName>
        <fullName evidence="7">Structural polyprotein</fullName>
    </recommendedName>
    <alternativeName>
        <fullName evidence="31">p130</fullName>
    </alternativeName>
</protein>
<evidence type="ECO:0000256" key="33">
    <source>
        <dbReference type="PIRSR" id="PIRSR600936-1"/>
    </source>
</evidence>
<dbReference type="GO" id="GO:0004252">
    <property type="term" value="F:serine-type endopeptidase activity"/>
    <property type="evidence" value="ECO:0007669"/>
    <property type="project" value="InterPro"/>
</dbReference>
<dbReference type="InterPro" id="IPR036253">
    <property type="entry name" value="Glycoprot_cen/dimer_sf"/>
</dbReference>
<dbReference type="Pfam" id="PF00943">
    <property type="entry name" value="Alpha_E2_glycop"/>
    <property type="match status" value="1"/>
</dbReference>
<dbReference type="Pfam" id="PF01589">
    <property type="entry name" value="Alpha_E1_glycop"/>
    <property type="match status" value="1"/>
</dbReference>
<feature type="active site" description="Charge relay system" evidence="33">
    <location>
        <position position="154"/>
    </location>
</feature>
<evidence type="ECO:0000256" key="1">
    <source>
        <dbReference type="ARBA" id="ARBA00000840"/>
    </source>
</evidence>
<keyword evidence="8" id="KW-1168">Fusion of virus membrane with host membrane</keyword>
<feature type="active site" description="Charge relay system" evidence="33">
    <location>
        <position position="132"/>
    </location>
</feature>
<evidence type="ECO:0000256" key="8">
    <source>
        <dbReference type="ARBA" id="ARBA00022506"/>
    </source>
</evidence>
<dbReference type="InterPro" id="IPR038055">
    <property type="entry name" value="Glycoprot_E_dimer_dom"/>
</dbReference>
<dbReference type="SUPFAM" id="SSF50494">
    <property type="entry name" value="Trypsin-like serine proteases"/>
    <property type="match status" value="1"/>
</dbReference>
<dbReference type="GO" id="GO:0005198">
    <property type="term" value="F:structural molecule activity"/>
    <property type="evidence" value="ECO:0007669"/>
    <property type="project" value="InterPro"/>
</dbReference>
<feature type="domain" description="Peptidase S3" evidence="36">
    <location>
        <begin position="106"/>
        <end position="254"/>
    </location>
</feature>
<feature type="region of interest" description="Disordered" evidence="34">
    <location>
        <begin position="17"/>
        <end position="96"/>
    </location>
</feature>
<evidence type="ECO:0000256" key="31">
    <source>
        <dbReference type="ARBA" id="ARBA00033029"/>
    </source>
</evidence>
<dbReference type="SUPFAM" id="SSF56983">
    <property type="entry name" value="Viral glycoprotein, central and dimerisation domains"/>
    <property type="match status" value="1"/>
</dbReference>
<evidence type="ECO:0000256" key="35">
    <source>
        <dbReference type="SAM" id="Phobius"/>
    </source>
</evidence>
<dbReference type="InterPro" id="IPR009003">
    <property type="entry name" value="Peptidase_S1_PA"/>
</dbReference>
<keyword evidence="30" id="KW-1160">Virus entry into host cell</keyword>
<dbReference type="FunFam" id="2.60.98.10:FF:000002">
    <property type="entry name" value="Structural polyprotein"/>
    <property type="match status" value="1"/>
</dbReference>
<keyword evidence="21" id="KW-1043">Host membrane</keyword>
<sequence precursor="true">MDFIPTQTFYGRRWRPAPVQRYIPQPQPPAPLRRRRGPSQLQQLVAALGALALQPKQKQKKRAQKKPKKTPPPKPKKTQKPKKPTQKKKSKPGKRMRNCMKIENDCIFPVMLDGKVNGYACLVGDKVMKPAHVKGTIDNPELAKLTFKKSSKYDLECAQVPVCMKSDASKFTHEKPEGHYNWHHGAVQFSNGRFTIPTGSGKPGDSGRPIFDNTGKVVAIVLGGANEGARTALSVVTWNKDMVTRITPEESVEWSAAALNITALCVLQNLSFPCGAPPCAPCCYEKDPAGTLRLLSDHYYHPKYYDLLDSMMHCPQGRRPKRSVAHFEAYKATRPYIGWCADCGLAGSCPSPVSIEHVWSDADDGVLKIQVSMQIGIAKSNTINHAKIRYMGANGVQEAERSTLSVSTTAPCDILATMGHFILARCRPGSQVEVSLSTDPKLLCRTPFSHKPRFIGNEKSPAPTGHKTRIPCKTYSHQTDLTREEITMHVPPDVPIQGLVSNTGKSYSLDPKTKTIKYKCTCGETVKEGTATNKITLFNCDTAPKCITYAVDNTVWQYNSQYVPRSEVTEVKGKIHVPFPLTDSTCAVSVAPEPQVTYRLGEVEFHFHPMYPTLFSIRSLGKDPNHSQEWIDTPMSKTIQVGAEGVEYVWGNNNPVRLWAQKSSSSSAHGNPISIVSHYYDLYPYWTITVLASLGLLIVISSGLSCFLCSVARTKCLTPYQLAPGAQLPTFIALLCCAKSARADTLDDFSYLWTNNQAMFWLQLASPVAAFLCLSYCCRNLACCMKIFLGISGLCVIATQAYEHSTTMPNQVGIPFKALIERPGYAALPLSLVVIKSELVPSLVQDYITCNYKTVVPSPYIKCCGGAECSHKNEADYKCSVFTGVYPFMWGGAYCFCDTENSQMSEVYVTRGESCEADHAIAYQVHTASLKAQVMISIGELNQTVDVFVNGDSPARIQQSKFILGPISSAWSPFDHKVIVYRDEVYNEDYAPYGSGQAGRFGDIQSRTVNSTDVYANTNLKLKRPASGNVHVPYTQTPSGFSYWKKEKGVPLNRNAPFGCVIKVNPVRAENCVYGNIPISMDIADAHFTRIDESPSVSLKACEVQSCTYSSDFGGVASISYTSNKVGKCAIHSHSNSATMKDSVQDVQESGALSLFFATSSVEPNFVVQVCNARITCHGKCEPPKDHIVPYAAKHNDAEFPSISTTAWQWLAHTTSGPLTILVVAIIVVVVVSIVVCARH</sequence>
<dbReference type="InterPro" id="IPR043504">
    <property type="entry name" value="Peptidase_S1_PA_chymotrypsin"/>
</dbReference>
<keyword evidence="26" id="KW-1015">Disulfide bond</keyword>
<dbReference type="FunFam" id="2.40.10.10:FF:000076">
    <property type="entry name" value="Structural polyprotein"/>
    <property type="match status" value="1"/>
</dbReference>
<evidence type="ECO:0000256" key="27">
    <source>
        <dbReference type="ARBA" id="ARBA00023180"/>
    </source>
</evidence>
<keyword evidence="22" id="KW-1144">T=4 icosahedral capsid protein</keyword>
<evidence type="ECO:0000256" key="34">
    <source>
        <dbReference type="SAM" id="MobiDB-lite"/>
    </source>
</evidence>
<comment type="subunit">
    <text evidence="32">The precursor of protein E3/E2 and E1 form a heterodimer shortly after synthesis.</text>
</comment>
<dbReference type="GO" id="GO:0019062">
    <property type="term" value="P:virion attachment to host cell"/>
    <property type="evidence" value="ECO:0007669"/>
    <property type="project" value="UniProtKB-KW"/>
</dbReference>
<proteinExistence type="predicted"/>
<dbReference type="InterPro" id="IPR000336">
    <property type="entry name" value="Flavivir/Alphavir_Ig-like_sf"/>
</dbReference>
<dbReference type="GO" id="GO:0046718">
    <property type="term" value="P:symbiont entry into host cell"/>
    <property type="evidence" value="ECO:0007669"/>
    <property type="project" value="UniProtKB-KW"/>
</dbReference>
<evidence type="ECO:0000256" key="14">
    <source>
        <dbReference type="ARBA" id="ARBA00022670"/>
    </source>
</evidence>
<keyword evidence="23 35" id="KW-1133">Transmembrane helix</keyword>
<dbReference type="Gene3D" id="2.40.10.10">
    <property type="entry name" value="Trypsin-like serine proteases"/>
    <property type="match status" value="2"/>
</dbReference>
<keyword evidence="25" id="KW-0564">Palmitate</keyword>
<dbReference type="Gene3D" id="2.60.98.10">
    <property type="entry name" value="Tick-borne Encephalitis virus Glycoprotein, domain 1"/>
    <property type="match status" value="3"/>
</dbReference>
<evidence type="ECO:0000313" key="37">
    <source>
        <dbReference type="EMBL" id="QLF95811.1"/>
    </source>
</evidence>
<evidence type="ECO:0000256" key="32">
    <source>
        <dbReference type="ARBA" id="ARBA00038810"/>
    </source>
</evidence>
<keyword evidence="27" id="KW-0325">Glycoprotein</keyword>
<dbReference type="EMBL" id="MN689027">
    <property type="protein sequence ID" value="QLF95811.1"/>
    <property type="molecule type" value="Genomic_RNA"/>
</dbReference>
<evidence type="ECO:0000256" key="23">
    <source>
        <dbReference type="ARBA" id="ARBA00022989"/>
    </source>
</evidence>
<keyword evidence="17" id="KW-0378">Hydrolase</keyword>
<dbReference type="Gene3D" id="2.60.40.2400">
    <property type="entry name" value="Alphavirus E2 glycoprotein, domain C"/>
    <property type="match status" value="1"/>
</dbReference>
<evidence type="ECO:0000256" key="10">
    <source>
        <dbReference type="ARBA" id="ARBA00022511"/>
    </source>
</evidence>
<name>A0A7D5JWH0_BFV</name>
<keyword evidence="24 35" id="KW-0472">Membrane</keyword>
<keyword evidence="13" id="KW-1162">Viral penetration into host cytoplasm</keyword>
<evidence type="ECO:0000256" key="24">
    <source>
        <dbReference type="ARBA" id="ARBA00023136"/>
    </source>
</evidence>
<evidence type="ECO:0000256" key="19">
    <source>
        <dbReference type="ARBA" id="ARBA00022825"/>
    </source>
</evidence>
<keyword evidence="15" id="KW-0165">Cleavage on pair of basic residues</keyword>
<keyword evidence="29" id="KW-0449">Lipoprotein</keyword>
<organismHost>
    <name type="scientific">Homo sapiens</name>
    <name type="common">Human</name>
    <dbReference type="NCBI Taxonomy" id="9606"/>
</organismHost>
<dbReference type="GO" id="GO:0039619">
    <property type="term" value="C:T=4 icosahedral viral capsid"/>
    <property type="evidence" value="ECO:0007669"/>
    <property type="project" value="UniProtKB-KW"/>
</dbReference>
<evidence type="ECO:0000256" key="5">
    <source>
        <dbReference type="ARBA" id="ARBA00004563"/>
    </source>
</evidence>
<dbReference type="Pfam" id="PF00944">
    <property type="entry name" value="Peptidase_S3"/>
    <property type="match status" value="1"/>
</dbReference>
<accession>A0A7D5JWH0</accession>
<evidence type="ECO:0000256" key="16">
    <source>
        <dbReference type="ARBA" id="ARBA00022692"/>
    </source>
</evidence>
<organismHost>
    <name type="scientific">Culex annulirostris</name>
    <name type="common">Common banded mosquito</name>
    <dbReference type="NCBI Taxonomy" id="162997"/>
</organismHost>
<keyword evidence="10" id="KW-1032">Host cell membrane</keyword>
<dbReference type="InterPro" id="IPR042305">
    <property type="entry name" value="Alphavir_E2_B"/>
</dbReference>
<keyword evidence="16 35" id="KW-0812">Transmembrane</keyword>
<dbReference type="PROSITE" id="PS51690">
    <property type="entry name" value="ALPHAVIRUS_CP"/>
    <property type="match status" value="1"/>
</dbReference>
<evidence type="ECO:0000256" key="29">
    <source>
        <dbReference type="ARBA" id="ARBA00023288"/>
    </source>
</evidence>
<dbReference type="Gene3D" id="2.60.40.3200">
    <property type="entry name" value="Alphavirus E2 glycoprotein, A domain"/>
    <property type="match status" value="1"/>
</dbReference>
<dbReference type="InterPro" id="IPR014756">
    <property type="entry name" value="Ig_E-set"/>
</dbReference>
<keyword evidence="12" id="KW-0945">Host-virus interaction</keyword>
<evidence type="ECO:0000259" key="36">
    <source>
        <dbReference type="PROSITE" id="PS51690"/>
    </source>
</evidence>
<evidence type="ECO:0000256" key="12">
    <source>
        <dbReference type="ARBA" id="ARBA00022581"/>
    </source>
</evidence>
<keyword evidence="9" id="KW-1170">Fusion of virus membrane with host endosomal membrane</keyword>
<dbReference type="GO" id="GO:0020002">
    <property type="term" value="C:host cell plasma membrane"/>
    <property type="evidence" value="ECO:0007669"/>
    <property type="project" value="UniProtKB-SubCell"/>
</dbReference>
<feature type="transmembrane region" description="Helical" evidence="35">
    <location>
        <begin position="1219"/>
        <end position="1238"/>
    </location>
</feature>
<feature type="compositionally biased region" description="Basic residues" evidence="34">
    <location>
        <begin position="57"/>
        <end position="96"/>
    </location>
</feature>
<dbReference type="GO" id="GO:0039654">
    <property type="term" value="P:fusion of virus membrane with host endosome membrane"/>
    <property type="evidence" value="ECO:0007669"/>
    <property type="project" value="UniProtKB-KW"/>
</dbReference>
<dbReference type="InterPro" id="IPR002533">
    <property type="entry name" value="Alpha_E3_glycop"/>
</dbReference>
<dbReference type="GO" id="GO:0030430">
    <property type="term" value="C:host cell cytoplasm"/>
    <property type="evidence" value="ECO:0007669"/>
    <property type="project" value="UniProtKB-SubCell"/>
</dbReference>
<evidence type="ECO:0000256" key="13">
    <source>
        <dbReference type="ARBA" id="ARBA00022595"/>
    </source>
</evidence>
<dbReference type="Gene3D" id="1.10.287.2230">
    <property type="match status" value="1"/>
</dbReference>
<dbReference type="GO" id="GO:0006508">
    <property type="term" value="P:proteolysis"/>
    <property type="evidence" value="ECO:0007669"/>
    <property type="project" value="UniProtKB-KW"/>
</dbReference>
<comment type="catalytic activity">
    <reaction evidence="1">
        <text>Autocatalytic release of the core protein from the N-terminus of the togavirus structural polyprotein by hydrolysis of a -Trp-|-Ser- bond.</text>
        <dbReference type="EC" id="3.4.21.90"/>
    </reaction>
</comment>
<keyword evidence="11" id="KW-0167">Capsid protein</keyword>
<evidence type="ECO:0000256" key="28">
    <source>
        <dbReference type="ARBA" id="ARBA00023200"/>
    </source>
</evidence>
<evidence type="ECO:0000256" key="30">
    <source>
        <dbReference type="ARBA" id="ARBA00023296"/>
    </source>
</evidence>
<keyword evidence="18" id="KW-1161">Viral attachment to host cell</keyword>
<evidence type="ECO:0000256" key="2">
    <source>
        <dbReference type="ARBA" id="ARBA00004192"/>
    </source>
</evidence>